<proteinExistence type="predicted"/>
<dbReference type="Gramene" id="VVA40965">
    <property type="protein sequence ID" value="VVA40965"/>
    <property type="gene ID" value="Prudul26B019639"/>
</dbReference>
<gene>
    <name evidence="1" type="ORF">ALMOND_2B019639</name>
</gene>
<dbReference type="InParanoid" id="A0A5E4GM56"/>
<evidence type="ECO:0000313" key="2">
    <source>
        <dbReference type="Proteomes" id="UP000327085"/>
    </source>
</evidence>
<feature type="non-terminal residue" evidence="1">
    <location>
        <position position="1"/>
    </location>
</feature>
<name>A0A5E4GM56_PRUDU</name>
<dbReference type="AlphaFoldDB" id="A0A5E4GM56"/>
<reference evidence="2" key="1">
    <citation type="journal article" date="2020" name="Plant J.">
        <title>Transposons played a major role in the diversification between the closely related almond and peach genomes: results from the almond genome sequence.</title>
        <authorList>
            <person name="Alioto T."/>
            <person name="Alexiou K.G."/>
            <person name="Bardil A."/>
            <person name="Barteri F."/>
            <person name="Castanera R."/>
            <person name="Cruz F."/>
            <person name="Dhingra A."/>
            <person name="Duval H."/>
            <person name="Fernandez I Marti A."/>
            <person name="Frias L."/>
            <person name="Galan B."/>
            <person name="Garcia J.L."/>
            <person name="Howad W."/>
            <person name="Gomez-Garrido J."/>
            <person name="Gut M."/>
            <person name="Julca I."/>
            <person name="Morata J."/>
            <person name="Puigdomenech P."/>
            <person name="Ribeca P."/>
            <person name="Rubio Cabetas M.J."/>
            <person name="Vlasova A."/>
            <person name="Wirthensohn M."/>
            <person name="Garcia-Mas J."/>
            <person name="Gabaldon T."/>
            <person name="Casacuberta J.M."/>
            <person name="Arus P."/>
        </authorList>
    </citation>
    <scope>NUCLEOTIDE SEQUENCE [LARGE SCALE GENOMIC DNA]</scope>
    <source>
        <strain evidence="2">cv. Texas</strain>
    </source>
</reference>
<sequence length="66" mass="7456">LGITNGRDWVVISDKQKRLVPAIEIVLPTVGHKMCVRHLYNNFRASHIGLALKHILWAATRDTTLP</sequence>
<evidence type="ECO:0000313" key="1">
    <source>
        <dbReference type="EMBL" id="VVA40965.1"/>
    </source>
</evidence>
<dbReference type="EMBL" id="CABIKO010001128">
    <property type="protein sequence ID" value="VVA40965.1"/>
    <property type="molecule type" value="Genomic_DNA"/>
</dbReference>
<feature type="non-terminal residue" evidence="1">
    <location>
        <position position="66"/>
    </location>
</feature>
<dbReference type="Proteomes" id="UP000327085">
    <property type="component" value="Unassembled WGS sequence"/>
</dbReference>
<accession>A0A5E4GM56</accession>
<organism evidence="1 2">
    <name type="scientific">Prunus dulcis</name>
    <name type="common">Almond</name>
    <name type="synonym">Amygdalus dulcis</name>
    <dbReference type="NCBI Taxonomy" id="3755"/>
    <lineage>
        <taxon>Eukaryota</taxon>
        <taxon>Viridiplantae</taxon>
        <taxon>Streptophyta</taxon>
        <taxon>Embryophyta</taxon>
        <taxon>Tracheophyta</taxon>
        <taxon>Spermatophyta</taxon>
        <taxon>Magnoliopsida</taxon>
        <taxon>eudicotyledons</taxon>
        <taxon>Gunneridae</taxon>
        <taxon>Pentapetalae</taxon>
        <taxon>rosids</taxon>
        <taxon>fabids</taxon>
        <taxon>Rosales</taxon>
        <taxon>Rosaceae</taxon>
        <taxon>Amygdaloideae</taxon>
        <taxon>Amygdaleae</taxon>
        <taxon>Prunus</taxon>
    </lineage>
</organism>
<protein>
    <submittedName>
        <fullName evidence="1">PREDICTED: transposon</fullName>
    </submittedName>
</protein>